<comment type="caution">
    <text evidence="3">Lacks conserved residue(s) required for the propagation of feature annotation.</text>
</comment>
<feature type="domain" description="CUB" evidence="5">
    <location>
        <begin position="291"/>
        <end position="410"/>
    </location>
</feature>
<dbReference type="PANTHER" id="PTHR24251">
    <property type="entry name" value="OVOCHYMASE-RELATED"/>
    <property type="match status" value="1"/>
</dbReference>
<feature type="signal peptide" evidence="4">
    <location>
        <begin position="1"/>
        <end position="18"/>
    </location>
</feature>
<dbReference type="Pfam" id="PF00431">
    <property type="entry name" value="CUB"/>
    <property type="match status" value="2"/>
</dbReference>
<dbReference type="InterPro" id="IPR016187">
    <property type="entry name" value="CTDL_fold"/>
</dbReference>
<evidence type="ECO:0000259" key="6">
    <source>
        <dbReference type="PROSITE" id="PS50041"/>
    </source>
</evidence>
<evidence type="ECO:0000256" key="3">
    <source>
        <dbReference type="PROSITE-ProRule" id="PRU00059"/>
    </source>
</evidence>
<evidence type="ECO:0000256" key="4">
    <source>
        <dbReference type="SAM" id="SignalP"/>
    </source>
</evidence>
<dbReference type="FunFam" id="2.60.120.290:FF:000005">
    <property type="entry name" value="Procollagen C-endopeptidase enhancer 1"/>
    <property type="match status" value="1"/>
</dbReference>
<dbReference type="InterPro" id="IPR018378">
    <property type="entry name" value="C-type_lectin_CS"/>
</dbReference>
<dbReference type="Pfam" id="PF00059">
    <property type="entry name" value="Lectin_C"/>
    <property type="match status" value="1"/>
</dbReference>
<feature type="domain" description="C-type lectin" evidence="6">
    <location>
        <begin position="30"/>
        <end position="145"/>
    </location>
</feature>
<evidence type="ECO:0000259" key="5">
    <source>
        <dbReference type="PROSITE" id="PS01180"/>
    </source>
</evidence>
<dbReference type="PANTHER" id="PTHR24251:SF37">
    <property type="entry name" value="CUB DOMAIN-CONTAINING PROTEIN"/>
    <property type="match status" value="1"/>
</dbReference>
<dbReference type="SMART" id="SM00034">
    <property type="entry name" value="CLECT"/>
    <property type="match status" value="1"/>
</dbReference>
<organism evidence="7 8">
    <name type="scientific">Plectus sambesii</name>
    <dbReference type="NCBI Taxonomy" id="2011161"/>
    <lineage>
        <taxon>Eukaryota</taxon>
        <taxon>Metazoa</taxon>
        <taxon>Ecdysozoa</taxon>
        <taxon>Nematoda</taxon>
        <taxon>Chromadorea</taxon>
        <taxon>Plectida</taxon>
        <taxon>Plectina</taxon>
        <taxon>Plectoidea</taxon>
        <taxon>Plectidae</taxon>
        <taxon>Plectus</taxon>
    </lineage>
</organism>
<dbReference type="Proteomes" id="UP000887566">
    <property type="component" value="Unplaced"/>
</dbReference>
<dbReference type="InterPro" id="IPR001304">
    <property type="entry name" value="C-type_lectin-like"/>
</dbReference>
<keyword evidence="4" id="KW-0732">Signal</keyword>
<dbReference type="WBParaSite" id="PSAMB.scaffold1158size35130.g11434.t1">
    <property type="protein sequence ID" value="PSAMB.scaffold1158size35130.g11434.t1"/>
    <property type="gene ID" value="PSAMB.scaffold1158size35130.g11434"/>
</dbReference>
<dbReference type="SMART" id="SM00042">
    <property type="entry name" value="CUB"/>
    <property type="match status" value="2"/>
</dbReference>
<feature type="chain" id="PRO_5037274601" evidence="4">
    <location>
        <begin position="19"/>
        <end position="429"/>
    </location>
</feature>
<evidence type="ECO:0000256" key="1">
    <source>
        <dbReference type="ARBA" id="ARBA00022737"/>
    </source>
</evidence>
<feature type="disulfide bond" evidence="3">
    <location>
        <begin position="162"/>
        <end position="189"/>
    </location>
</feature>
<dbReference type="PROSITE" id="PS01180">
    <property type="entry name" value="CUB"/>
    <property type="match status" value="2"/>
</dbReference>
<name>A0A914UPI7_9BILA</name>
<sequence>MLLASLIVFCFLFTAAAGQCSNSQFTYSSVDNRCYYASKSSAQWAVARSACHNMGAELAIIHDGNTNVAVDQVGAAVNTGLIFWIGLQVTGGSFQWTDGSIMDYASWNTGFPQLVKGYDCVGERMLSRGVWENLACANSYPYICQANATYVPTTTTAGPFVCHNNPYYGPTGTITSPNYPSNYPNNAQCLYNIILSPSAVVHLHINDIYTEACCDFLNIYNGPSNSYPLLARCAGQSCSSGLVDFYSSSNAMTLQFVSDPSVNYRGFNVSFSPFYQTTTLPSITSTIQPNCATYNGTSSGEFFSLNYPSNYNNNLNCAYILNALSGRVPSIYFRRFQTEYGFDTLSFYDDSAVTVYPNGQISVHGSPYLRLSGSAPEGQTYLGQTQRTVLIFTTDASGVFPGFDGQWTSAFMSSSAATGMPVSTTRASG</sequence>
<keyword evidence="1" id="KW-0677">Repeat</keyword>
<protein>
    <submittedName>
        <fullName evidence="8">C-type LECtin</fullName>
    </submittedName>
</protein>
<dbReference type="CDD" id="cd00037">
    <property type="entry name" value="CLECT"/>
    <property type="match status" value="1"/>
</dbReference>
<evidence type="ECO:0000313" key="7">
    <source>
        <dbReference type="Proteomes" id="UP000887566"/>
    </source>
</evidence>
<dbReference type="Gene3D" id="3.10.100.10">
    <property type="entry name" value="Mannose-Binding Protein A, subunit A"/>
    <property type="match status" value="1"/>
</dbReference>
<dbReference type="PROSITE" id="PS50041">
    <property type="entry name" value="C_TYPE_LECTIN_2"/>
    <property type="match status" value="1"/>
</dbReference>
<dbReference type="PROSITE" id="PS00615">
    <property type="entry name" value="C_TYPE_LECTIN_1"/>
    <property type="match status" value="1"/>
</dbReference>
<dbReference type="InterPro" id="IPR000859">
    <property type="entry name" value="CUB_dom"/>
</dbReference>
<evidence type="ECO:0000313" key="8">
    <source>
        <dbReference type="WBParaSite" id="PSAMB.scaffold1158size35130.g11434.t1"/>
    </source>
</evidence>
<proteinExistence type="predicted"/>
<dbReference type="SUPFAM" id="SSF49854">
    <property type="entry name" value="Spermadhesin, CUB domain"/>
    <property type="match status" value="2"/>
</dbReference>
<dbReference type="SUPFAM" id="SSF56436">
    <property type="entry name" value="C-type lectin-like"/>
    <property type="match status" value="1"/>
</dbReference>
<dbReference type="InterPro" id="IPR035914">
    <property type="entry name" value="Sperma_CUB_dom_sf"/>
</dbReference>
<keyword evidence="7" id="KW-1185">Reference proteome</keyword>
<feature type="domain" description="CUB" evidence="5">
    <location>
        <begin position="162"/>
        <end position="274"/>
    </location>
</feature>
<dbReference type="AlphaFoldDB" id="A0A914UPI7"/>
<evidence type="ECO:0000256" key="2">
    <source>
        <dbReference type="ARBA" id="ARBA00023157"/>
    </source>
</evidence>
<accession>A0A914UPI7</accession>
<keyword evidence="2 3" id="KW-1015">Disulfide bond</keyword>
<dbReference type="Gene3D" id="2.60.120.290">
    <property type="entry name" value="Spermadhesin, CUB domain"/>
    <property type="match status" value="2"/>
</dbReference>
<dbReference type="InterPro" id="IPR016186">
    <property type="entry name" value="C-type_lectin-like/link_sf"/>
</dbReference>
<reference evidence="8" key="1">
    <citation type="submission" date="2022-11" db="UniProtKB">
        <authorList>
            <consortium name="WormBaseParasite"/>
        </authorList>
    </citation>
    <scope>IDENTIFICATION</scope>
</reference>
<dbReference type="CDD" id="cd00041">
    <property type="entry name" value="CUB"/>
    <property type="match status" value="2"/>
</dbReference>